<dbReference type="PANTHER" id="PTHR42698:SF1">
    <property type="entry name" value="GTPASE ERA, MITOCHONDRIAL"/>
    <property type="match status" value="1"/>
</dbReference>
<comment type="subcellular location">
    <subcellularLocation>
        <location evidence="7">Cytoplasm</location>
    </subcellularLocation>
    <subcellularLocation>
        <location evidence="7">Cell membrane</location>
        <topology evidence="7">Peripheral membrane protein</topology>
    </subcellularLocation>
</comment>
<dbReference type="EMBL" id="AP019782">
    <property type="protein sequence ID" value="BBL70061.1"/>
    <property type="molecule type" value="Genomic_DNA"/>
</dbReference>
<evidence type="ECO:0000256" key="4">
    <source>
        <dbReference type="ARBA" id="ARBA00022741"/>
    </source>
</evidence>
<dbReference type="GO" id="GO:0000028">
    <property type="term" value="P:ribosomal small subunit assembly"/>
    <property type="evidence" value="ECO:0007669"/>
    <property type="project" value="TreeGrafter"/>
</dbReference>
<dbReference type="GO" id="GO:0043024">
    <property type="term" value="F:ribosomal small subunit binding"/>
    <property type="evidence" value="ECO:0007669"/>
    <property type="project" value="TreeGrafter"/>
</dbReference>
<feature type="binding site" evidence="7">
    <location>
        <begin position="57"/>
        <end position="61"/>
    </location>
    <ligand>
        <name>GTP</name>
        <dbReference type="ChEBI" id="CHEBI:37565"/>
    </ligand>
</feature>
<dbReference type="InterPro" id="IPR027417">
    <property type="entry name" value="P-loop_NTPase"/>
</dbReference>
<name>A0A8D5AHA0_9GAMM</name>
<feature type="region of interest" description="G1" evidence="8">
    <location>
        <begin position="10"/>
        <end position="17"/>
    </location>
</feature>
<dbReference type="NCBIfam" id="TIGR00436">
    <property type="entry name" value="era"/>
    <property type="match status" value="1"/>
</dbReference>
<evidence type="ECO:0000256" key="6">
    <source>
        <dbReference type="ARBA" id="ARBA00023134"/>
    </source>
</evidence>
<dbReference type="PRINTS" id="PR00326">
    <property type="entry name" value="GTP1OBG"/>
</dbReference>
<dbReference type="CDD" id="cd04163">
    <property type="entry name" value="Era"/>
    <property type="match status" value="1"/>
</dbReference>
<dbReference type="PROSITE" id="PS51713">
    <property type="entry name" value="G_ERA"/>
    <property type="match status" value="1"/>
</dbReference>
<feature type="binding site" evidence="7">
    <location>
        <begin position="119"/>
        <end position="122"/>
    </location>
    <ligand>
        <name>GTP</name>
        <dbReference type="ChEBI" id="CHEBI:37565"/>
    </ligand>
</feature>
<dbReference type="NCBIfam" id="NF000908">
    <property type="entry name" value="PRK00089.1"/>
    <property type="match status" value="1"/>
</dbReference>
<organism evidence="12 13">
    <name type="scientific">Methylogaea oryzae</name>
    <dbReference type="NCBI Taxonomy" id="1295382"/>
    <lineage>
        <taxon>Bacteria</taxon>
        <taxon>Pseudomonadati</taxon>
        <taxon>Pseudomonadota</taxon>
        <taxon>Gammaproteobacteria</taxon>
        <taxon>Methylococcales</taxon>
        <taxon>Methylococcaceae</taxon>
        <taxon>Methylogaea</taxon>
    </lineage>
</organism>
<dbReference type="GO" id="GO:0005525">
    <property type="term" value="F:GTP binding"/>
    <property type="evidence" value="ECO:0007669"/>
    <property type="project" value="UniProtKB-UniRule"/>
</dbReference>
<dbReference type="RefSeq" id="WP_054772872.1">
    <property type="nucleotide sequence ID" value="NZ_AP019782.1"/>
</dbReference>
<dbReference type="HAMAP" id="MF_00367">
    <property type="entry name" value="GTPase_Era"/>
    <property type="match status" value="1"/>
</dbReference>
<dbReference type="PROSITE" id="PS50823">
    <property type="entry name" value="KH_TYPE_2"/>
    <property type="match status" value="1"/>
</dbReference>
<reference evidence="12" key="1">
    <citation type="submission" date="2019-06" db="EMBL/GenBank/DDBJ databases">
        <title>Complete genome sequence of Methylogaea oryzae strain JCM16910.</title>
        <authorList>
            <person name="Asakawa S."/>
        </authorList>
    </citation>
    <scope>NUCLEOTIDE SEQUENCE</scope>
    <source>
        <strain evidence="12">E10</strain>
    </source>
</reference>
<dbReference type="AlphaFoldDB" id="A0A8D5AHA0"/>
<dbReference type="Pfam" id="PF07650">
    <property type="entry name" value="KH_2"/>
    <property type="match status" value="1"/>
</dbReference>
<keyword evidence="7" id="KW-0699">rRNA-binding</keyword>
<accession>A0A8D5AHA0</accession>
<keyword evidence="4 7" id="KW-0547">Nucleotide-binding</keyword>
<dbReference type="GO" id="GO:0003924">
    <property type="term" value="F:GTPase activity"/>
    <property type="evidence" value="ECO:0007669"/>
    <property type="project" value="UniProtKB-UniRule"/>
</dbReference>
<evidence type="ECO:0000256" key="3">
    <source>
        <dbReference type="ARBA" id="ARBA00022517"/>
    </source>
</evidence>
<keyword evidence="3 7" id="KW-0690">Ribosome biogenesis</keyword>
<dbReference type="InterPro" id="IPR006073">
    <property type="entry name" value="GTP-bd"/>
</dbReference>
<dbReference type="Pfam" id="PF01926">
    <property type="entry name" value="MMR_HSR1"/>
    <property type="match status" value="1"/>
</dbReference>
<dbReference type="Gene3D" id="3.30.300.20">
    <property type="match status" value="1"/>
</dbReference>
<dbReference type="FunFam" id="3.30.300.20:FF:000003">
    <property type="entry name" value="GTPase Era"/>
    <property type="match status" value="1"/>
</dbReference>
<dbReference type="Proteomes" id="UP000824988">
    <property type="component" value="Chromosome"/>
</dbReference>
<protein>
    <recommendedName>
        <fullName evidence="2 7">GTPase Era</fullName>
    </recommendedName>
</protein>
<dbReference type="KEGG" id="moz:MoryE10_06670"/>
<feature type="domain" description="Era-type G" evidence="11">
    <location>
        <begin position="2"/>
        <end position="170"/>
    </location>
</feature>
<evidence type="ECO:0000313" key="13">
    <source>
        <dbReference type="Proteomes" id="UP000824988"/>
    </source>
</evidence>
<proteinExistence type="inferred from homology"/>
<comment type="similarity">
    <text evidence="1 7 8 9">Belongs to the TRAFAC class TrmE-Era-EngA-EngB-Septin-like GTPase superfamily. Era GTPase family.</text>
</comment>
<comment type="function">
    <text evidence="7">An essential GTPase that binds both GDP and GTP, with rapid nucleotide exchange. Plays a role in 16S rRNA processing and 30S ribosomal subunit biogenesis and possibly also in cell cycle regulation and energy metabolism.</text>
</comment>
<dbReference type="InterPro" id="IPR015946">
    <property type="entry name" value="KH_dom-like_a/b"/>
</dbReference>
<evidence type="ECO:0000256" key="1">
    <source>
        <dbReference type="ARBA" id="ARBA00007921"/>
    </source>
</evidence>
<dbReference type="InterPro" id="IPR004044">
    <property type="entry name" value="KH_dom_type_2"/>
</dbReference>
<evidence type="ECO:0000256" key="2">
    <source>
        <dbReference type="ARBA" id="ARBA00020484"/>
    </source>
</evidence>
<dbReference type="PANTHER" id="PTHR42698">
    <property type="entry name" value="GTPASE ERA"/>
    <property type="match status" value="1"/>
</dbReference>
<evidence type="ECO:0000313" key="12">
    <source>
        <dbReference type="EMBL" id="BBL70061.1"/>
    </source>
</evidence>
<dbReference type="NCBIfam" id="TIGR00231">
    <property type="entry name" value="small_GTP"/>
    <property type="match status" value="1"/>
</dbReference>
<keyword evidence="7" id="KW-0472">Membrane</keyword>
<keyword evidence="7" id="KW-0963">Cytoplasm</keyword>
<dbReference type="SUPFAM" id="SSF54814">
    <property type="entry name" value="Prokaryotic type KH domain (KH-domain type II)"/>
    <property type="match status" value="1"/>
</dbReference>
<evidence type="ECO:0000256" key="9">
    <source>
        <dbReference type="RuleBase" id="RU003761"/>
    </source>
</evidence>
<sequence>MKCGYVALIGQPNVGKSTLLNHVLGQKLSITSRKPQTTRHLIQGVKTVEQGQMIFVDTPGLHSYGKKAMNRYLNRAAASALAGVDVVVWLVGALAWGEEEDHILGLLKGVEAPVILVVNKVDKLADKALLLPFLEEVASRFDFADIVPLSALQGDNLDALEQRLLALLPEREPFYPEDQITDRPERFFVAEIIREKLIRCLGQELPHAATVEIEQYKVEGKLVRISALIWVERDGQKAIVIGKDGAMLKKIGERARHDLEPFLEHKVFLQLWVKVRKGWADDERALASLGYQS</sequence>
<evidence type="ECO:0000256" key="8">
    <source>
        <dbReference type="PROSITE-ProRule" id="PRU01050"/>
    </source>
</evidence>
<comment type="subunit">
    <text evidence="7">Monomer.</text>
</comment>
<dbReference type="FunFam" id="3.40.50.300:FF:000094">
    <property type="entry name" value="GTPase Era"/>
    <property type="match status" value="1"/>
</dbReference>
<dbReference type="Gene3D" id="3.40.50.300">
    <property type="entry name" value="P-loop containing nucleotide triphosphate hydrolases"/>
    <property type="match status" value="1"/>
</dbReference>
<dbReference type="InterPro" id="IPR009019">
    <property type="entry name" value="KH_sf_prok-type"/>
</dbReference>
<dbReference type="SUPFAM" id="SSF52540">
    <property type="entry name" value="P-loop containing nucleoside triphosphate hydrolases"/>
    <property type="match status" value="1"/>
</dbReference>
<evidence type="ECO:0000259" key="11">
    <source>
        <dbReference type="PROSITE" id="PS51713"/>
    </source>
</evidence>
<gene>
    <name evidence="7 12" type="primary">era</name>
    <name evidence="12" type="ORF">MoryE10_06670</name>
</gene>
<dbReference type="InterPro" id="IPR005225">
    <property type="entry name" value="Small_GTP-bd"/>
</dbReference>
<dbReference type="InterPro" id="IPR030388">
    <property type="entry name" value="G_ERA_dom"/>
</dbReference>
<evidence type="ECO:0000256" key="7">
    <source>
        <dbReference type="HAMAP-Rule" id="MF_00367"/>
    </source>
</evidence>
<dbReference type="GO" id="GO:0070181">
    <property type="term" value="F:small ribosomal subunit rRNA binding"/>
    <property type="evidence" value="ECO:0007669"/>
    <property type="project" value="UniProtKB-UniRule"/>
</dbReference>
<feature type="region of interest" description="G4" evidence="8">
    <location>
        <begin position="119"/>
        <end position="122"/>
    </location>
</feature>
<dbReference type="GO" id="GO:0005886">
    <property type="term" value="C:plasma membrane"/>
    <property type="evidence" value="ECO:0007669"/>
    <property type="project" value="UniProtKB-SubCell"/>
</dbReference>
<evidence type="ECO:0000256" key="5">
    <source>
        <dbReference type="ARBA" id="ARBA00022884"/>
    </source>
</evidence>
<feature type="region of interest" description="G2" evidence="8">
    <location>
        <begin position="36"/>
        <end position="40"/>
    </location>
</feature>
<dbReference type="CDD" id="cd22534">
    <property type="entry name" value="KH-II_Era"/>
    <property type="match status" value="1"/>
</dbReference>
<keyword evidence="5 7" id="KW-0694">RNA-binding</keyword>
<feature type="domain" description="KH type-2" evidence="10">
    <location>
        <begin position="193"/>
        <end position="277"/>
    </location>
</feature>
<feature type="region of interest" description="G5" evidence="8">
    <location>
        <begin position="149"/>
        <end position="151"/>
    </location>
</feature>
<feature type="region of interest" description="G3" evidence="8">
    <location>
        <begin position="57"/>
        <end position="60"/>
    </location>
</feature>
<dbReference type="InterPro" id="IPR005662">
    <property type="entry name" value="GTPase_Era-like"/>
</dbReference>
<feature type="binding site" evidence="7">
    <location>
        <begin position="10"/>
        <end position="17"/>
    </location>
    <ligand>
        <name>GTP</name>
        <dbReference type="ChEBI" id="CHEBI:37565"/>
    </ligand>
</feature>
<keyword evidence="6 7" id="KW-0342">GTP-binding</keyword>
<evidence type="ECO:0000259" key="10">
    <source>
        <dbReference type="PROSITE" id="PS50823"/>
    </source>
</evidence>
<keyword evidence="13" id="KW-1185">Reference proteome</keyword>
<keyword evidence="7" id="KW-1003">Cell membrane</keyword>
<dbReference type="GO" id="GO:0005829">
    <property type="term" value="C:cytosol"/>
    <property type="evidence" value="ECO:0007669"/>
    <property type="project" value="TreeGrafter"/>
</dbReference>